<gene>
    <name evidence="1" type="ORF">EDS130_LOCUS34031</name>
    <name evidence="2" type="ORF">XAT740_LOCUS55230</name>
</gene>
<accession>A0A816EV74</accession>
<name>A0A816EV74_ADIRI</name>
<evidence type="ECO:0000313" key="3">
    <source>
        <dbReference type="Proteomes" id="UP000663828"/>
    </source>
</evidence>
<comment type="caution">
    <text evidence="2">The sequence shown here is derived from an EMBL/GenBank/DDBJ whole genome shotgun (WGS) entry which is preliminary data.</text>
</comment>
<proteinExistence type="predicted"/>
<reference evidence="2" key="1">
    <citation type="submission" date="2021-02" db="EMBL/GenBank/DDBJ databases">
        <authorList>
            <person name="Nowell W R."/>
        </authorList>
    </citation>
    <scope>NUCLEOTIDE SEQUENCE</scope>
</reference>
<sequence length="156" mass="17693">MYTSSDNYWNYTMLMESYYRDLINRNYLATQLPRYGLHMQNPSYYYPSLDGSRLHFRSNLSSIRRGSSRNNQRLATHTQTYRGPNVIDNVVMIGVPFVANGLMAGVQLEPQGSFSGGFDHVFGQISGFGDFDDTGSDLIDMFDVGGDMFDLVGDFF</sequence>
<organism evidence="2 3">
    <name type="scientific">Adineta ricciae</name>
    <name type="common">Rotifer</name>
    <dbReference type="NCBI Taxonomy" id="249248"/>
    <lineage>
        <taxon>Eukaryota</taxon>
        <taxon>Metazoa</taxon>
        <taxon>Spiralia</taxon>
        <taxon>Gnathifera</taxon>
        <taxon>Rotifera</taxon>
        <taxon>Eurotatoria</taxon>
        <taxon>Bdelloidea</taxon>
        <taxon>Adinetida</taxon>
        <taxon>Adinetidae</taxon>
        <taxon>Adineta</taxon>
    </lineage>
</organism>
<dbReference type="EMBL" id="CAJNOJ010000279">
    <property type="protein sequence ID" value="CAF1364780.1"/>
    <property type="molecule type" value="Genomic_DNA"/>
</dbReference>
<dbReference type="Proteomes" id="UP000663828">
    <property type="component" value="Unassembled WGS sequence"/>
</dbReference>
<dbReference type="EMBL" id="CAJNOR010010255">
    <property type="protein sequence ID" value="CAF1652337.1"/>
    <property type="molecule type" value="Genomic_DNA"/>
</dbReference>
<evidence type="ECO:0000313" key="2">
    <source>
        <dbReference type="EMBL" id="CAF1652337.1"/>
    </source>
</evidence>
<protein>
    <submittedName>
        <fullName evidence="2">Uncharacterized protein</fullName>
    </submittedName>
</protein>
<evidence type="ECO:0000313" key="1">
    <source>
        <dbReference type="EMBL" id="CAF1364780.1"/>
    </source>
</evidence>
<dbReference type="Proteomes" id="UP000663852">
    <property type="component" value="Unassembled WGS sequence"/>
</dbReference>
<keyword evidence="3" id="KW-1185">Reference proteome</keyword>
<dbReference type="AlphaFoldDB" id="A0A816EV74"/>